<sequence>MKLTLGSLILSVFLSLVIISQALPTDYNKRENSIFYLRGEIDGTDPSDPRNKVKGADPSDPRNKVKGADPSDPRNKIKSSG</sequence>
<comment type="caution">
    <text evidence="3">The sequence shown here is derived from an EMBL/GenBank/DDBJ whole genome shotgun (WGS) entry which is preliminary data.</text>
</comment>
<proteinExistence type="predicted"/>
<evidence type="ECO:0000256" key="1">
    <source>
        <dbReference type="SAM" id="MobiDB-lite"/>
    </source>
</evidence>
<evidence type="ECO:0000313" key="3">
    <source>
        <dbReference type="EMBL" id="GES83580.1"/>
    </source>
</evidence>
<keyword evidence="2" id="KW-0732">Signal</keyword>
<feature type="signal peptide" evidence="2">
    <location>
        <begin position="1"/>
        <end position="22"/>
    </location>
</feature>
<reference evidence="3" key="1">
    <citation type="submission" date="2019-10" db="EMBL/GenBank/DDBJ databases">
        <title>Conservation and host-specific expression of non-tandemly repeated heterogenous ribosome RNA gene in arbuscular mycorrhizal fungi.</title>
        <authorList>
            <person name="Maeda T."/>
            <person name="Kobayashi Y."/>
            <person name="Nakagawa T."/>
            <person name="Ezawa T."/>
            <person name="Yamaguchi K."/>
            <person name="Bino T."/>
            <person name="Nishimoto Y."/>
            <person name="Shigenobu S."/>
            <person name="Kawaguchi M."/>
        </authorList>
    </citation>
    <scope>NUCLEOTIDE SEQUENCE</scope>
    <source>
        <strain evidence="3">HR1</strain>
    </source>
</reference>
<feature type="compositionally biased region" description="Basic and acidic residues" evidence="1">
    <location>
        <begin position="47"/>
        <end position="75"/>
    </location>
</feature>
<evidence type="ECO:0000256" key="2">
    <source>
        <dbReference type="SAM" id="SignalP"/>
    </source>
</evidence>
<dbReference type="OrthoDB" id="2366721at2759"/>
<dbReference type="AlphaFoldDB" id="A0A8H3LDC8"/>
<feature type="region of interest" description="Disordered" evidence="1">
    <location>
        <begin position="39"/>
        <end position="81"/>
    </location>
</feature>
<evidence type="ECO:0000313" key="4">
    <source>
        <dbReference type="Proteomes" id="UP000615446"/>
    </source>
</evidence>
<dbReference type="EMBL" id="BLAL01000071">
    <property type="protein sequence ID" value="GES83580.1"/>
    <property type="molecule type" value="Genomic_DNA"/>
</dbReference>
<organism evidence="3 4">
    <name type="scientific">Rhizophagus clarus</name>
    <dbReference type="NCBI Taxonomy" id="94130"/>
    <lineage>
        <taxon>Eukaryota</taxon>
        <taxon>Fungi</taxon>
        <taxon>Fungi incertae sedis</taxon>
        <taxon>Mucoromycota</taxon>
        <taxon>Glomeromycotina</taxon>
        <taxon>Glomeromycetes</taxon>
        <taxon>Glomerales</taxon>
        <taxon>Glomeraceae</taxon>
        <taxon>Rhizophagus</taxon>
    </lineage>
</organism>
<protein>
    <submittedName>
        <fullName evidence="3">Uncharacterized protein</fullName>
    </submittedName>
</protein>
<feature type="chain" id="PRO_5033993640" evidence="2">
    <location>
        <begin position="23"/>
        <end position="81"/>
    </location>
</feature>
<gene>
    <name evidence="3" type="ORF">RCL2_001073500</name>
</gene>
<name>A0A8H3LDC8_9GLOM</name>
<dbReference type="Proteomes" id="UP000615446">
    <property type="component" value="Unassembled WGS sequence"/>
</dbReference>
<accession>A0A8H3LDC8</accession>